<evidence type="ECO:0000256" key="1">
    <source>
        <dbReference type="ARBA" id="ARBA00001968"/>
    </source>
</evidence>
<dbReference type="Pfam" id="PF13613">
    <property type="entry name" value="HTH_Tnp_4"/>
    <property type="match status" value="1"/>
</dbReference>
<dbReference type="PANTHER" id="PTHR23080">
    <property type="entry name" value="THAP DOMAIN PROTEIN"/>
    <property type="match status" value="1"/>
</dbReference>
<proteinExistence type="predicted"/>
<keyword evidence="5 6" id="KW-0238">DNA-binding</keyword>
<dbReference type="SMART" id="SM00980">
    <property type="entry name" value="THAP"/>
    <property type="match status" value="1"/>
</dbReference>
<evidence type="ECO:0000256" key="4">
    <source>
        <dbReference type="ARBA" id="ARBA00022833"/>
    </source>
</evidence>
<dbReference type="GO" id="GO:0003677">
    <property type="term" value="F:DNA binding"/>
    <property type="evidence" value="ECO:0007669"/>
    <property type="project" value="UniProtKB-UniRule"/>
</dbReference>
<keyword evidence="2" id="KW-0479">Metal-binding</keyword>
<accession>A0AA89CC92</accession>
<dbReference type="InterPro" id="IPR027806">
    <property type="entry name" value="HARBI1_dom"/>
</dbReference>
<dbReference type="GO" id="GO:0008270">
    <property type="term" value="F:zinc ion binding"/>
    <property type="evidence" value="ECO:0007669"/>
    <property type="project" value="UniProtKB-KW"/>
</dbReference>
<dbReference type="PANTHER" id="PTHR23080:SF144">
    <property type="entry name" value="SPINDLE AND KINETOCHORE ASSOCIATED COMPLEX SUBUNIT 3"/>
    <property type="match status" value="1"/>
</dbReference>
<evidence type="ECO:0000256" key="5">
    <source>
        <dbReference type="ARBA" id="ARBA00023125"/>
    </source>
</evidence>
<evidence type="ECO:0000256" key="6">
    <source>
        <dbReference type="PROSITE-ProRule" id="PRU00309"/>
    </source>
</evidence>
<name>A0AA89CC92_PINIB</name>
<dbReference type="EMBL" id="VSWD01000004">
    <property type="protein sequence ID" value="KAK3105159.1"/>
    <property type="molecule type" value="Genomic_DNA"/>
</dbReference>
<evidence type="ECO:0000256" key="3">
    <source>
        <dbReference type="ARBA" id="ARBA00022771"/>
    </source>
</evidence>
<gene>
    <name evidence="9" type="ORF">FSP39_018430</name>
</gene>
<evidence type="ECO:0000259" key="8">
    <source>
        <dbReference type="PROSITE" id="PS50950"/>
    </source>
</evidence>
<dbReference type="Proteomes" id="UP001186944">
    <property type="component" value="Unassembled WGS sequence"/>
</dbReference>
<dbReference type="Pfam" id="PF05485">
    <property type="entry name" value="THAP"/>
    <property type="match status" value="1"/>
</dbReference>
<feature type="region of interest" description="Disordered" evidence="7">
    <location>
        <begin position="95"/>
        <end position="138"/>
    </location>
</feature>
<evidence type="ECO:0000256" key="7">
    <source>
        <dbReference type="SAM" id="MobiDB-lite"/>
    </source>
</evidence>
<sequence>MSKRSCCVKDCSNSWYTLKKWKSQFCETHGINYGTGRCVCDPPFTLIPFPTVAKDGHSRAVWVKNVNRSKGDQNWLPDPYSRICSAHFVDGKPSSSNPYPTVKMGHSNPVTQGRAPPKDRQTVSVTPSKKRKLKKSENSDIHDIDTNLRNVCLLDHDYLENCEACIKKTEIAGLKSKISMLQSELVKCREENVMLSKKTSVKPINLLKSDAKVRFYTGMPTLQSFNALAKALHPKANRVKYWRGPTFQCNRLRHKVFRKQRSDRKLSMKEEILITLMKIRLGLLDEDLANRFDISVSNVSRIFTTWVKILGRFLGKLVFNPPKEVVRSNLPPKFKTQQYSQVRHIIDCSEVFIEKPQSMMEQNQCWSDYKHHYTAKFLVSITPAGMINFVSNCWGGRVSDKCITLKSGFLDIIEPYDAIMADKGFSSLIEEVTLLRAHLLVPPGRHGMAQMTSCDVQKTKEIANRRIYVEQAIRRIKFFRMLKFEVPVTICQHLDDVLRIVCGICNLYPPLSRYDVK</sequence>
<comment type="caution">
    <text evidence="9">The sequence shown here is derived from an EMBL/GenBank/DDBJ whole genome shotgun (WGS) entry which is preliminary data.</text>
</comment>
<feature type="domain" description="THAP-type" evidence="8">
    <location>
        <begin position="1"/>
        <end position="103"/>
    </location>
</feature>
<dbReference type="AlphaFoldDB" id="A0AA89CC92"/>
<dbReference type="InterPro" id="IPR006612">
    <property type="entry name" value="THAP_Znf"/>
</dbReference>
<evidence type="ECO:0000313" key="9">
    <source>
        <dbReference type="EMBL" id="KAK3105159.1"/>
    </source>
</evidence>
<organism evidence="9 10">
    <name type="scientific">Pinctada imbricata</name>
    <name type="common">Atlantic pearl-oyster</name>
    <name type="synonym">Pinctada martensii</name>
    <dbReference type="NCBI Taxonomy" id="66713"/>
    <lineage>
        <taxon>Eukaryota</taxon>
        <taxon>Metazoa</taxon>
        <taxon>Spiralia</taxon>
        <taxon>Lophotrochozoa</taxon>
        <taxon>Mollusca</taxon>
        <taxon>Bivalvia</taxon>
        <taxon>Autobranchia</taxon>
        <taxon>Pteriomorphia</taxon>
        <taxon>Pterioida</taxon>
        <taxon>Pterioidea</taxon>
        <taxon>Pteriidae</taxon>
        <taxon>Pinctada</taxon>
    </lineage>
</organism>
<evidence type="ECO:0000256" key="2">
    <source>
        <dbReference type="ARBA" id="ARBA00022723"/>
    </source>
</evidence>
<protein>
    <recommendedName>
        <fullName evidence="8">THAP-type domain-containing protein</fullName>
    </recommendedName>
</protein>
<dbReference type="Pfam" id="PF13359">
    <property type="entry name" value="DDE_Tnp_4"/>
    <property type="match status" value="1"/>
</dbReference>
<keyword evidence="3 6" id="KW-0863">Zinc-finger</keyword>
<reference evidence="9" key="1">
    <citation type="submission" date="2019-08" db="EMBL/GenBank/DDBJ databases">
        <title>The improved chromosome-level genome for the pearl oyster Pinctada fucata martensii using PacBio sequencing and Hi-C.</title>
        <authorList>
            <person name="Zheng Z."/>
        </authorList>
    </citation>
    <scope>NUCLEOTIDE SEQUENCE</scope>
    <source>
        <strain evidence="9">ZZ-2019</strain>
        <tissue evidence="9">Adductor muscle</tissue>
    </source>
</reference>
<keyword evidence="10" id="KW-1185">Reference proteome</keyword>
<keyword evidence="4" id="KW-0862">Zinc</keyword>
<comment type="cofactor">
    <cofactor evidence="1">
        <name>a divalent metal cation</name>
        <dbReference type="ChEBI" id="CHEBI:60240"/>
    </cofactor>
</comment>
<dbReference type="PROSITE" id="PS50950">
    <property type="entry name" value="ZF_THAP"/>
    <property type="match status" value="1"/>
</dbReference>
<evidence type="ECO:0000313" key="10">
    <source>
        <dbReference type="Proteomes" id="UP001186944"/>
    </source>
</evidence>
<dbReference type="InterPro" id="IPR027805">
    <property type="entry name" value="Transposase_HTH_dom"/>
</dbReference>